<accession>A0ABD2Q1U8</accession>
<keyword evidence="1" id="KW-0812">Transmembrane</keyword>
<name>A0ABD2Q1U8_9PLAT</name>
<evidence type="ECO:0000313" key="2">
    <source>
        <dbReference type="EMBL" id="KAL3313591.1"/>
    </source>
</evidence>
<dbReference type="EMBL" id="JBJKFK010001259">
    <property type="protein sequence ID" value="KAL3313591.1"/>
    <property type="molecule type" value="Genomic_DNA"/>
</dbReference>
<dbReference type="AlphaFoldDB" id="A0ABD2Q1U8"/>
<feature type="transmembrane region" description="Helical" evidence="1">
    <location>
        <begin position="45"/>
        <end position="64"/>
    </location>
</feature>
<evidence type="ECO:0000313" key="3">
    <source>
        <dbReference type="Proteomes" id="UP001626550"/>
    </source>
</evidence>
<protein>
    <submittedName>
        <fullName evidence="2">Uncharacterized protein</fullName>
    </submittedName>
</protein>
<proteinExistence type="predicted"/>
<dbReference type="Proteomes" id="UP001626550">
    <property type="component" value="Unassembled WGS sequence"/>
</dbReference>
<sequence>MEASIYPSLTIREFSNALVNLVFGAHFARTVYLCIVKMMITARKLIAPLIVCTIPISTALFVTHRKHVTHSSCRSSATRNRGRTAKTMGFVSL</sequence>
<organism evidence="2 3">
    <name type="scientific">Cichlidogyrus casuarinus</name>
    <dbReference type="NCBI Taxonomy" id="1844966"/>
    <lineage>
        <taxon>Eukaryota</taxon>
        <taxon>Metazoa</taxon>
        <taxon>Spiralia</taxon>
        <taxon>Lophotrochozoa</taxon>
        <taxon>Platyhelminthes</taxon>
        <taxon>Monogenea</taxon>
        <taxon>Monopisthocotylea</taxon>
        <taxon>Dactylogyridea</taxon>
        <taxon>Ancyrocephalidae</taxon>
        <taxon>Cichlidogyrus</taxon>
    </lineage>
</organism>
<evidence type="ECO:0000256" key="1">
    <source>
        <dbReference type="SAM" id="Phobius"/>
    </source>
</evidence>
<keyword evidence="3" id="KW-1185">Reference proteome</keyword>
<keyword evidence="1" id="KW-1133">Transmembrane helix</keyword>
<comment type="caution">
    <text evidence="2">The sequence shown here is derived from an EMBL/GenBank/DDBJ whole genome shotgun (WGS) entry which is preliminary data.</text>
</comment>
<keyword evidence="1" id="KW-0472">Membrane</keyword>
<reference evidence="2 3" key="1">
    <citation type="submission" date="2024-11" db="EMBL/GenBank/DDBJ databases">
        <title>Adaptive evolution of stress response genes in parasites aligns with host niche diversity.</title>
        <authorList>
            <person name="Hahn C."/>
            <person name="Resl P."/>
        </authorList>
    </citation>
    <scope>NUCLEOTIDE SEQUENCE [LARGE SCALE GENOMIC DNA]</scope>
    <source>
        <strain evidence="2">EGGRZ-B1_66</strain>
        <tissue evidence="2">Body</tissue>
    </source>
</reference>
<gene>
    <name evidence="2" type="ORF">Ciccas_007809</name>
</gene>